<dbReference type="PROSITE" id="PS50801">
    <property type="entry name" value="STAS"/>
    <property type="match status" value="1"/>
</dbReference>
<dbReference type="AlphaFoldDB" id="A0A8H6VPV8"/>
<dbReference type="OrthoDB" id="409725at2759"/>
<feature type="transmembrane region" description="Helical" evidence="6">
    <location>
        <begin position="284"/>
        <end position="301"/>
    </location>
</feature>
<dbReference type="Proteomes" id="UP000613580">
    <property type="component" value="Unassembled WGS sequence"/>
</dbReference>
<dbReference type="InterPro" id="IPR011547">
    <property type="entry name" value="SLC26A/SulP_dom"/>
</dbReference>
<dbReference type="InterPro" id="IPR036513">
    <property type="entry name" value="STAS_dom_sf"/>
</dbReference>
<accession>A0A8H6VPV8</accession>
<dbReference type="GO" id="GO:0016020">
    <property type="term" value="C:membrane"/>
    <property type="evidence" value="ECO:0007669"/>
    <property type="project" value="UniProtKB-SubCell"/>
</dbReference>
<keyword evidence="9" id="KW-1185">Reference proteome</keyword>
<dbReference type="Gene3D" id="3.30.750.24">
    <property type="entry name" value="STAS domain"/>
    <property type="match status" value="1"/>
</dbReference>
<dbReference type="InterPro" id="IPR052706">
    <property type="entry name" value="Membrane-Transporter-like"/>
</dbReference>
<evidence type="ECO:0000256" key="3">
    <source>
        <dbReference type="ARBA" id="ARBA00022989"/>
    </source>
</evidence>
<dbReference type="InterPro" id="IPR002645">
    <property type="entry name" value="STAS_dom"/>
</dbReference>
<evidence type="ECO:0000256" key="5">
    <source>
        <dbReference type="SAM" id="MobiDB-lite"/>
    </source>
</evidence>
<dbReference type="PANTHER" id="PTHR43310:SF4">
    <property type="entry name" value="AFR304WP"/>
    <property type="match status" value="1"/>
</dbReference>
<evidence type="ECO:0000256" key="1">
    <source>
        <dbReference type="ARBA" id="ARBA00004141"/>
    </source>
</evidence>
<feature type="transmembrane region" description="Helical" evidence="6">
    <location>
        <begin position="231"/>
        <end position="253"/>
    </location>
</feature>
<dbReference type="PANTHER" id="PTHR43310">
    <property type="entry name" value="SULFATE TRANSPORTER YBAR-RELATED"/>
    <property type="match status" value="1"/>
</dbReference>
<keyword evidence="3 6" id="KW-1133">Transmembrane helix</keyword>
<sequence>MNARLIRSRASKAVSSLPARLYRALPSVILGTLFNVLDTYGLLQYRPACYYSPNDNAVFQAVQIQGMSMLIVSNITSQVTMSLGGSRIPGAVGAMLIEILPLLRNVTNDIQTALGPAHPGLLPTVVVAYALTSLLTGTGFILLGSLKIGGLVAYFPQTVLTGAIGAIGLSLFLLGLGLPFPNTAPALSLSNARSLLFGASHLGILFAGLAPALFLCVALRSRWLEVATRGLVRSAYFIPLYLLVSPAVFWIVVQAKGIPHDELRRTGWLFTVQSASSNGSGAPVWDYWALFDFNLVQWHALKSAAQNIVLVVIIGILNLPIYVPTLAFTLDVSYNMDHELIGQGIGNLFSGVAGAVPNILQYSYSVFVTRAGGDRFSLLLISLLSTILFFTSSLVLPYVPTILAATLVLFIGTELFLDAAWEAAKTLAWMEYFVVLATLAACTALGFAAGFGVGIGAAAAVYLCYGVIDSRARVVRWNEWNEMQLFKEEEARDGHREHVTAPVNGRLPSRRNHTPGAISLDGPVASSSTAAQDIKPPVSLDEGAILQDLNARVLVLPGYVFFASVPSIERAVLPSSSKSPTGTPPPYFYILDLTHTHRIETAAARALIRCARDVKTASSSEDSTLVLCGISGGTGLAADFQRAEVVLRFSGSSETRLEESEGDTRAIPAFPSRSACLAWCQEENAKRSKKALDLDMDEASKATAFETFCRLFEFNAPTILANGTADADADLSDVERFDQAGRSVRGVPPWADDQRIRLPIHHRRRNRTDVPQNRPHTADSATLSPRPTLGAAARDDARCARGSGQSSRWRWRC</sequence>
<protein>
    <submittedName>
        <fullName evidence="8">Sulfate transporter</fullName>
    </submittedName>
</protein>
<feature type="transmembrane region" description="Helical" evidence="6">
    <location>
        <begin position="21"/>
        <end position="37"/>
    </location>
</feature>
<name>A0A8H6VPV8_MYCCL</name>
<feature type="transmembrane region" description="Helical" evidence="6">
    <location>
        <begin position="158"/>
        <end position="178"/>
    </location>
</feature>
<feature type="compositionally biased region" description="Low complexity" evidence="5">
    <location>
        <begin position="800"/>
        <end position="813"/>
    </location>
</feature>
<evidence type="ECO:0000259" key="7">
    <source>
        <dbReference type="PROSITE" id="PS50801"/>
    </source>
</evidence>
<feature type="transmembrane region" description="Helical" evidence="6">
    <location>
        <begin position="198"/>
        <end position="219"/>
    </location>
</feature>
<keyword evidence="4 6" id="KW-0472">Membrane</keyword>
<feature type="transmembrane region" description="Helical" evidence="6">
    <location>
        <begin position="433"/>
        <end position="463"/>
    </location>
</feature>
<feature type="compositionally biased region" description="Polar residues" evidence="5">
    <location>
        <begin position="769"/>
        <end position="785"/>
    </location>
</feature>
<evidence type="ECO:0000313" key="8">
    <source>
        <dbReference type="EMBL" id="KAF7289697.1"/>
    </source>
</evidence>
<dbReference type="SUPFAM" id="SSF52091">
    <property type="entry name" value="SpoIIaa-like"/>
    <property type="match status" value="1"/>
</dbReference>
<comment type="caution">
    <text evidence="8">The sequence shown here is derived from an EMBL/GenBank/DDBJ whole genome shotgun (WGS) entry which is preliminary data.</text>
</comment>
<comment type="subcellular location">
    <subcellularLocation>
        <location evidence="1">Membrane</location>
        <topology evidence="1">Multi-pass membrane protein</topology>
    </subcellularLocation>
</comment>
<keyword evidence="2 6" id="KW-0812">Transmembrane</keyword>
<evidence type="ECO:0000256" key="4">
    <source>
        <dbReference type="ARBA" id="ARBA00023136"/>
    </source>
</evidence>
<feature type="transmembrane region" description="Helical" evidence="6">
    <location>
        <begin position="340"/>
        <end position="364"/>
    </location>
</feature>
<evidence type="ECO:0000313" key="9">
    <source>
        <dbReference type="Proteomes" id="UP000613580"/>
    </source>
</evidence>
<feature type="transmembrane region" description="Helical" evidence="6">
    <location>
        <begin position="308"/>
        <end position="328"/>
    </location>
</feature>
<evidence type="ECO:0000256" key="2">
    <source>
        <dbReference type="ARBA" id="ARBA00022692"/>
    </source>
</evidence>
<feature type="region of interest" description="Disordered" evidence="5">
    <location>
        <begin position="760"/>
        <end position="813"/>
    </location>
</feature>
<reference evidence="8" key="1">
    <citation type="submission" date="2020-05" db="EMBL/GenBank/DDBJ databases">
        <title>Mycena genomes resolve the evolution of fungal bioluminescence.</title>
        <authorList>
            <person name="Tsai I.J."/>
        </authorList>
    </citation>
    <scope>NUCLEOTIDE SEQUENCE</scope>
    <source>
        <strain evidence="8">110903Hualien_Pintung</strain>
    </source>
</reference>
<feature type="transmembrane region" description="Helical" evidence="6">
    <location>
        <begin position="376"/>
        <end position="396"/>
    </location>
</feature>
<gene>
    <name evidence="8" type="ORF">HMN09_01332800</name>
</gene>
<feature type="transmembrane region" description="Helical" evidence="6">
    <location>
        <begin position="402"/>
        <end position="421"/>
    </location>
</feature>
<organism evidence="8 9">
    <name type="scientific">Mycena chlorophos</name>
    <name type="common">Agaric fungus</name>
    <name type="synonym">Agaricus chlorophos</name>
    <dbReference type="NCBI Taxonomy" id="658473"/>
    <lineage>
        <taxon>Eukaryota</taxon>
        <taxon>Fungi</taxon>
        <taxon>Dikarya</taxon>
        <taxon>Basidiomycota</taxon>
        <taxon>Agaricomycotina</taxon>
        <taxon>Agaricomycetes</taxon>
        <taxon>Agaricomycetidae</taxon>
        <taxon>Agaricales</taxon>
        <taxon>Marasmiineae</taxon>
        <taxon>Mycenaceae</taxon>
        <taxon>Mycena</taxon>
    </lineage>
</organism>
<evidence type="ECO:0000256" key="6">
    <source>
        <dbReference type="SAM" id="Phobius"/>
    </source>
</evidence>
<proteinExistence type="predicted"/>
<feature type="transmembrane region" description="Helical" evidence="6">
    <location>
        <begin position="126"/>
        <end position="146"/>
    </location>
</feature>
<dbReference type="EMBL" id="JACAZE010000028">
    <property type="protein sequence ID" value="KAF7289697.1"/>
    <property type="molecule type" value="Genomic_DNA"/>
</dbReference>
<feature type="domain" description="STAS" evidence="7">
    <location>
        <begin position="553"/>
        <end position="631"/>
    </location>
</feature>
<dbReference type="Pfam" id="PF00916">
    <property type="entry name" value="Sulfate_transp"/>
    <property type="match status" value="1"/>
</dbReference>